<organism evidence="2 3">
    <name type="scientific">Dreissena polymorpha</name>
    <name type="common">Zebra mussel</name>
    <name type="synonym">Mytilus polymorpha</name>
    <dbReference type="NCBI Taxonomy" id="45954"/>
    <lineage>
        <taxon>Eukaryota</taxon>
        <taxon>Metazoa</taxon>
        <taxon>Spiralia</taxon>
        <taxon>Lophotrochozoa</taxon>
        <taxon>Mollusca</taxon>
        <taxon>Bivalvia</taxon>
        <taxon>Autobranchia</taxon>
        <taxon>Heteroconchia</taxon>
        <taxon>Euheterodonta</taxon>
        <taxon>Imparidentia</taxon>
        <taxon>Neoheterodontei</taxon>
        <taxon>Myida</taxon>
        <taxon>Dreissenoidea</taxon>
        <taxon>Dreissenidae</taxon>
        <taxon>Dreissena</taxon>
    </lineage>
</organism>
<keyword evidence="1" id="KW-0472">Membrane</keyword>
<keyword evidence="1" id="KW-0812">Transmembrane</keyword>
<dbReference type="EMBL" id="JAIWYP010000001">
    <property type="protein sequence ID" value="KAH3885805.1"/>
    <property type="molecule type" value="Genomic_DNA"/>
</dbReference>
<comment type="caution">
    <text evidence="2">The sequence shown here is derived from an EMBL/GenBank/DDBJ whole genome shotgun (WGS) entry which is preliminary data.</text>
</comment>
<sequence>MERWSLSTSGRSGRLDQIASALDYMHTGNKFRLLSYTIIIICCLEIRYYIGYMSGIVAAESQI</sequence>
<reference evidence="2" key="1">
    <citation type="journal article" date="2019" name="bioRxiv">
        <title>The Genome of the Zebra Mussel, Dreissena polymorpha: A Resource for Invasive Species Research.</title>
        <authorList>
            <person name="McCartney M.A."/>
            <person name="Auch B."/>
            <person name="Kono T."/>
            <person name="Mallez S."/>
            <person name="Zhang Y."/>
            <person name="Obille A."/>
            <person name="Becker A."/>
            <person name="Abrahante J.E."/>
            <person name="Garbe J."/>
            <person name="Badalamenti J.P."/>
            <person name="Herman A."/>
            <person name="Mangelson H."/>
            <person name="Liachko I."/>
            <person name="Sullivan S."/>
            <person name="Sone E.D."/>
            <person name="Koren S."/>
            <person name="Silverstein K.A.T."/>
            <person name="Beckman K.B."/>
            <person name="Gohl D.M."/>
        </authorList>
    </citation>
    <scope>NUCLEOTIDE SEQUENCE</scope>
    <source>
        <strain evidence="2">Duluth1</strain>
        <tissue evidence="2">Whole animal</tissue>
    </source>
</reference>
<reference evidence="2" key="2">
    <citation type="submission" date="2020-11" db="EMBL/GenBank/DDBJ databases">
        <authorList>
            <person name="McCartney M.A."/>
            <person name="Auch B."/>
            <person name="Kono T."/>
            <person name="Mallez S."/>
            <person name="Becker A."/>
            <person name="Gohl D.M."/>
            <person name="Silverstein K.A.T."/>
            <person name="Koren S."/>
            <person name="Bechman K.B."/>
            <person name="Herman A."/>
            <person name="Abrahante J.E."/>
            <person name="Garbe J."/>
        </authorList>
    </citation>
    <scope>NUCLEOTIDE SEQUENCE</scope>
    <source>
        <strain evidence="2">Duluth1</strain>
        <tissue evidence="2">Whole animal</tissue>
    </source>
</reference>
<evidence type="ECO:0000256" key="1">
    <source>
        <dbReference type="SAM" id="Phobius"/>
    </source>
</evidence>
<dbReference type="AlphaFoldDB" id="A0A9D4N0Z4"/>
<proteinExistence type="predicted"/>
<gene>
    <name evidence="2" type="ORF">DPMN_009803</name>
</gene>
<protein>
    <submittedName>
        <fullName evidence="2">Uncharacterized protein</fullName>
    </submittedName>
</protein>
<evidence type="ECO:0000313" key="3">
    <source>
        <dbReference type="Proteomes" id="UP000828390"/>
    </source>
</evidence>
<accession>A0A9D4N0Z4</accession>
<keyword evidence="3" id="KW-1185">Reference proteome</keyword>
<feature type="transmembrane region" description="Helical" evidence="1">
    <location>
        <begin position="33"/>
        <end position="50"/>
    </location>
</feature>
<evidence type="ECO:0000313" key="2">
    <source>
        <dbReference type="EMBL" id="KAH3885805.1"/>
    </source>
</evidence>
<name>A0A9D4N0Z4_DREPO</name>
<dbReference type="Proteomes" id="UP000828390">
    <property type="component" value="Unassembled WGS sequence"/>
</dbReference>
<keyword evidence="1" id="KW-1133">Transmembrane helix</keyword>